<evidence type="ECO:0000313" key="3">
    <source>
        <dbReference type="EMBL" id="QIV83188.1"/>
    </source>
</evidence>
<keyword evidence="2" id="KW-0472">Membrane</keyword>
<evidence type="ECO:0008006" key="5">
    <source>
        <dbReference type="Google" id="ProtNLM"/>
    </source>
</evidence>
<accession>A0A6H0S764</accession>
<name>A0A6H0S764_9MYCO</name>
<dbReference type="EMBL" id="CP038799">
    <property type="protein sequence ID" value="QIV83188.1"/>
    <property type="molecule type" value="Genomic_DNA"/>
</dbReference>
<proteinExistence type="predicted"/>
<evidence type="ECO:0000313" key="4">
    <source>
        <dbReference type="Proteomes" id="UP000501849"/>
    </source>
</evidence>
<organism evidence="3 4">
    <name type="scientific">Mycolicibacterium frederiksbergense</name>
    <dbReference type="NCBI Taxonomy" id="117567"/>
    <lineage>
        <taxon>Bacteria</taxon>
        <taxon>Bacillati</taxon>
        <taxon>Actinomycetota</taxon>
        <taxon>Actinomycetes</taxon>
        <taxon>Mycobacteriales</taxon>
        <taxon>Mycobacteriaceae</taxon>
        <taxon>Mycolicibacterium</taxon>
    </lineage>
</organism>
<evidence type="ECO:0000256" key="1">
    <source>
        <dbReference type="SAM" id="MobiDB-lite"/>
    </source>
</evidence>
<dbReference type="KEGG" id="mfre:EXE63_21565"/>
<reference evidence="3 4" key="1">
    <citation type="submission" date="2019-04" db="EMBL/GenBank/DDBJ databases">
        <title>Draft, Whole-Genome Sequence of the Anthracene-degrading Mycobacterium frederiksbergense LB501T, Isolated from a Polycyclic Aromatic Hydrocarbon (PAH)-Contaminated Soil.</title>
        <authorList>
            <person name="Augelletti F."/>
        </authorList>
    </citation>
    <scope>NUCLEOTIDE SEQUENCE [LARGE SCALE GENOMIC DNA]</scope>
    <source>
        <strain evidence="3 4">LB 501T</strain>
    </source>
</reference>
<dbReference type="Proteomes" id="UP000501849">
    <property type="component" value="Chromosome"/>
</dbReference>
<feature type="compositionally biased region" description="Low complexity" evidence="1">
    <location>
        <begin position="60"/>
        <end position="77"/>
    </location>
</feature>
<feature type="region of interest" description="Disordered" evidence="1">
    <location>
        <begin position="1"/>
        <end position="20"/>
    </location>
</feature>
<keyword evidence="2" id="KW-1133">Transmembrane helix</keyword>
<feature type="region of interest" description="Disordered" evidence="1">
    <location>
        <begin position="56"/>
        <end position="79"/>
    </location>
</feature>
<dbReference type="AlphaFoldDB" id="A0A6H0S764"/>
<sequence length="216" mass="22298">MSTWNSGGTPPPVVPRPPAKRGPNIGVIVGITAAVLAIGAAATYLVLRPSAPDDAAVEQSAAPETSAAPTTSAAADDPNTRLMKALPKGYPAGACKPVARLQGAMSTIACTVNRDPGGPMSATYSLLLDTAALDAAIEDLASTSTVVDCPGRIQSPGPWRHNASLHEVSGTLVCGIQNDNPMLAWTDIDQQMIAVTQGRPAGPTLDHLYNWWTTHS</sequence>
<gene>
    <name evidence="3" type="ORF">EXE63_21565</name>
</gene>
<keyword evidence="2" id="KW-0812">Transmembrane</keyword>
<dbReference type="RefSeq" id="WP_168143622.1">
    <property type="nucleotide sequence ID" value="NZ_CP038799.1"/>
</dbReference>
<evidence type="ECO:0000256" key="2">
    <source>
        <dbReference type="SAM" id="Phobius"/>
    </source>
</evidence>
<keyword evidence="4" id="KW-1185">Reference proteome</keyword>
<feature type="transmembrane region" description="Helical" evidence="2">
    <location>
        <begin position="25"/>
        <end position="47"/>
    </location>
</feature>
<protein>
    <recommendedName>
        <fullName evidence="5">Serine/threonine protein kinase</fullName>
    </recommendedName>
</protein>